<name>A0A069E2F7_9PROT</name>
<dbReference type="PATRIC" id="fig|1280949.3.peg.24"/>
<dbReference type="AlphaFoldDB" id="A0A069E2F7"/>
<dbReference type="EMBL" id="ARYH01000001">
    <property type="protein sequence ID" value="KCZ84037.1"/>
    <property type="molecule type" value="Genomic_DNA"/>
</dbReference>
<dbReference type="eggNOG" id="ENOG50302FH">
    <property type="taxonomic scope" value="Bacteria"/>
</dbReference>
<dbReference type="OrthoDB" id="7619495at2"/>
<proteinExistence type="predicted"/>
<dbReference type="Proteomes" id="UP000027446">
    <property type="component" value="Unassembled WGS sequence"/>
</dbReference>
<evidence type="ECO:0000313" key="2">
    <source>
        <dbReference type="Proteomes" id="UP000027446"/>
    </source>
</evidence>
<comment type="caution">
    <text evidence="1">The sequence shown here is derived from an EMBL/GenBank/DDBJ whole genome shotgun (WGS) entry which is preliminary data.</text>
</comment>
<dbReference type="RefSeq" id="WP_051595788.1">
    <property type="nucleotide sequence ID" value="NZ_ARYH01000001.1"/>
</dbReference>
<reference evidence="1 2" key="1">
    <citation type="journal article" date="2014" name="Antonie Van Leeuwenhoek">
        <title>Hyphomonas beringensis sp. nov. and Hyphomonas chukchiensis sp. nov., isolated from surface seawater of the Bering Sea and Chukchi Sea.</title>
        <authorList>
            <person name="Li C."/>
            <person name="Lai Q."/>
            <person name="Li G."/>
            <person name="Dong C."/>
            <person name="Wang J."/>
            <person name="Liao Y."/>
            <person name="Shao Z."/>
        </authorList>
    </citation>
    <scope>NUCLEOTIDE SEQUENCE [LARGE SCALE GENOMIC DNA]</scope>
    <source>
        <strain evidence="1 2">MHS-3</strain>
    </source>
</reference>
<protein>
    <recommendedName>
        <fullName evidence="3">DUF2267 domain-containing protein</fullName>
    </recommendedName>
</protein>
<accession>A0A069E2F7</accession>
<organism evidence="1 2">
    <name type="scientific">Hyphomonas adhaerens MHS-3</name>
    <dbReference type="NCBI Taxonomy" id="1280949"/>
    <lineage>
        <taxon>Bacteria</taxon>
        <taxon>Pseudomonadati</taxon>
        <taxon>Pseudomonadota</taxon>
        <taxon>Alphaproteobacteria</taxon>
        <taxon>Hyphomonadales</taxon>
        <taxon>Hyphomonadaceae</taxon>
        <taxon>Hyphomonas</taxon>
    </lineage>
</organism>
<evidence type="ECO:0008006" key="3">
    <source>
        <dbReference type="Google" id="ProtNLM"/>
    </source>
</evidence>
<keyword evidence="2" id="KW-1185">Reference proteome</keyword>
<sequence length="144" mass="14916">MMNDLTAHIAKTSGLAEPDARQALGIVLNAAERQASPFATAMFTTLPGARALSARTGSELGAPVGEIARMIEQTPGGKRRVAREMITALHAIGLDHKHIGALLPAISSHMEEVHGLSGFGHLGDLIGSDLDGDITADDSDTKAA</sequence>
<dbReference type="STRING" id="1280949.HAD_00120"/>
<evidence type="ECO:0000313" key="1">
    <source>
        <dbReference type="EMBL" id="KCZ84037.1"/>
    </source>
</evidence>
<gene>
    <name evidence="1" type="ORF">HAD_00120</name>
</gene>